<dbReference type="OrthoDB" id="6397734at2"/>
<keyword evidence="3" id="KW-1003">Cell membrane</keyword>
<keyword evidence="4 7" id="KW-0812">Transmembrane</keyword>
<dbReference type="AlphaFoldDB" id="A0A0S2K3G9"/>
<dbReference type="EMBL" id="CP013187">
    <property type="protein sequence ID" value="ALO42944.1"/>
    <property type="molecule type" value="Genomic_DNA"/>
</dbReference>
<name>A0A0S2K3G9_9GAMM</name>
<comment type="similarity">
    <text evidence="2">Belongs to the UPF0719 family.</text>
</comment>
<feature type="transmembrane region" description="Helical" evidence="7">
    <location>
        <begin position="236"/>
        <end position="259"/>
    </location>
</feature>
<evidence type="ECO:0000256" key="1">
    <source>
        <dbReference type="ARBA" id="ARBA00004651"/>
    </source>
</evidence>
<keyword evidence="9" id="KW-1185">Reference proteome</keyword>
<accession>A0A0S2K3G9</accession>
<evidence type="ECO:0000256" key="4">
    <source>
        <dbReference type="ARBA" id="ARBA00022692"/>
    </source>
</evidence>
<evidence type="ECO:0000256" key="6">
    <source>
        <dbReference type="ARBA" id="ARBA00023136"/>
    </source>
</evidence>
<dbReference type="STRING" id="161398.PP2015_2452"/>
<evidence type="ECO:0000313" key="9">
    <source>
        <dbReference type="Proteomes" id="UP000061457"/>
    </source>
</evidence>
<gene>
    <name evidence="8" type="ORF">PP2015_2452</name>
</gene>
<feature type="transmembrane region" description="Helical" evidence="7">
    <location>
        <begin position="83"/>
        <end position="103"/>
    </location>
</feature>
<organism evidence="8 9">
    <name type="scientific">Pseudoalteromonas phenolica</name>
    <dbReference type="NCBI Taxonomy" id="161398"/>
    <lineage>
        <taxon>Bacteria</taxon>
        <taxon>Pseudomonadati</taxon>
        <taxon>Pseudomonadota</taxon>
        <taxon>Gammaproteobacteria</taxon>
        <taxon>Alteromonadales</taxon>
        <taxon>Pseudoalteromonadaceae</taxon>
        <taxon>Pseudoalteromonas</taxon>
    </lineage>
</organism>
<proteinExistence type="inferred from homology"/>
<evidence type="ECO:0008006" key="10">
    <source>
        <dbReference type="Google" id="ProtNLM"/>
    </source>
</evidence>
<evidence type="ECO:0000256" key="2">
    <source>
        <dbReference type="ARBA" id="ARBA00005779"/>
    </source>
</evidence>
<dbReference type="PANTHER" id="PTHR40043:SF1">
    <property type="entry name" value="UPF0719 INNER MEMBRANE PROTEIN YJFL"/>
    <property type="match status" value="1"/>
</dbReference>
<evidence type="ECO:0000256" key="5">
    <source>
        <dbReference type="ARBA" id="ARBA00022989"/>
    </source>
</evidence>
<feature type="transmembrane region" description="Helical" evidence="7">
    <location>
        <begin position="274"/>
        <end position="295"/>
    </location>
</feature>
<feature type="transmembrane region" description="Helical" evidence="7">
    <location>
        <begin position="123"/>
        <end position="146"/>
    </location>
</feature>
<dbReference type="KEGG" id="pphe:PP2015_2452"/>
<sequence length="297" mass="32893">MSYLSLLDINIFAILICFILASLIVIGHRLLMQYKAKKALESEIAKRDNFAFGINYACQIGIIAITAAYVFPDVYEHLTNGHFTLAVLTVVISFSFILLGQYIHRKWILNRFNEEKAIMKQNICAALVDSGMLLGNTILVLGIFHWLHPQGVSDLLVATMSFIVLQIVFAIDSKLREMRFAKANQGASLQQNFNLANTSIGIRYAGKTVGLSLALFAGLQSAPYHGATIVENINSVLVHCGIMWALLYLMSFSLIHFALPKVNVGLEVDHQDNIGVACIEFAVFTAMGYLLINLFSV</sequence>
<protein>
    <recommendedName>
        <fullName evidence="10">DUF350 domain-containing protein</fullName>
    </recommendedName>
</protein>
<keyword evidence="5 7" id="KW-1133">Transmembrane helix</keyword>
<feature type="transmembrane region" description="Helical" evidence="7">
    <location>
        <begin position="12"/>
        <end position="31"/>
    </location>
</feature>
<evidence type="ECO:0000313" key="8">
    <source>
        <dbReference type="EMBL" id="ALO42944.1"/>
    </source>
</evidence>
<feature type="transmembrane region" description="Helical" evidence="7">
    <location>
        <begin position="152"/>
        <end position="171"/>
    </location>
</feature>
<dbReference type="Pfam" id="PF03994">
    <property type="entry name" value="DUF350"/>
    <property type="match status" value="1"/>
</dbReference>
<keyword evidence="6 7" id="KW-0472">Membrane</keyword>
<dbReference type="PANTHER" id="PTHR40043">
    <property type="entry name" value="UPF0719 INNER MEMBRANE PROTEIN YJFL"/>
    <property type="match status" value="1"/>
</dbReference>
<dbReference type="InterPro" id="IPR007140">
    <property type="entry name" value="DUF350"/>
</dbReference>
<feature type="transmembrane region" description="Helical" evidence="7">
    <location>
        <begin position="52"/>
        <end position="71"/>
    </location>
</feature>
<reference evidence="8 9" key="1">
    <citation type="submission" date="2015-11" db="EMBL/GenBank/DDBJ databases">
        <authorList>
            <person name="Zhang Y."/>
            <person name="Guo Z."/>
        </authorList>
    </citation>
    <scope>NUCLEOTIDE SEQUENCE [LARGE SCALE GENOMIC DNA]</scope>
    <source>
        <strain evidence="8 9">KCTC 12086</strain>
    </source>
</reference>
<dbReference type="PATRIC" id="fig|161398.10.peg.2506"/>
<evidence type="ECO:0000256" key="3">
    <source>
        <dbReference type="ARBA" id="ARBA00022475"/>
    </source>
</evidence>
<dbReference type="RefSeq" id="WP_058030643.1">
    <property type="nucleotide sequence ID" value="NZ_CP013187.1"/>
</dbReference>
<dbReference type="Proteomes" id="UP000061457">
    <property type="component" value="Chromosome I"/>
</dbReference>
<dbReference type="GO" id="GO:0005886">
    <property type="term" value="C:plasma membrane"/>
    <property type="evidence" value="ECO:0007669"/>
    <property type="project" value="UniProtKB-SubCell"/>
</dbReference>
<evidence type="ECO:0000256" key="7">
    <source>
        <dbReference type="SAM" id="Phobius"/>
    </source>
</evidence>
<comment type="subcellular location">
    <subcellularLocation>
        <location evidence="1">Cell membrane</location>
        <topology evidence="1">Multi-pass membrane protein</topology>
    </subcellularLocation>
</comment>